<comment type="similarity">
    <text evidence="1 6">Belongs to the class I-like SAM-binding methyltransferase superfamily. RsmB/NOP family.</text>
</comment>
<evidence type="ECO:0000256" key="3">
    <source>
        <dbReference type="ARBA" id="ARBA00022679"/>
    </source>
</evidence>
<protein>
    <submittedName>
        <fullName evidence="8">GH16775</fullName>
    </submittedName>
</protein>
<dbReference type="PANTHER" id="PTHR22807:SF34">
    <property type="entry name" value="TRNA (CYTOSINE(72)-C(5))-METHYLTRANSFERASE NSUN6"/>
    <property type="match status" value="1"/>
</dbReference>
<name>B4J3R9_DROGR</name>
<dbReference type="InterPro" id="IPR001678">
    <property type="entry name" value="MeTrfase_RsmB-F_NOP2_dom"/>
</dbReference>
<keyword evidence="5 6" id="KW-0694">RNA-binding</keyword>
<dbReference type="OrthoDB" id="260824at2759"/>
<dbReference type="HOGENOM" id="CLU_005316_1_0_1"/>
<dbReference type="FunCoup" id="B4J3R9">
    <property type="interactions" value="1288"/>
</dbReference>
<keyword evidence="2 6" id="KW-0489">Methyltransferase</keyword>
<dbReference type="STRING" id="7222.B4J3R9"/>
<dbReference type="InterPro" id="IPR049560">
    <property type="entry name" value="MeTrfase_RsmB-F_NOP2_cat"/>
</dbReference>
<dbReference type="InterPro" id="IPR029063">
    <property type="entry name" value="SAM-dependent_MTases_sf"/>
</dbReference>
<dbReference type="PROSITE" id="PS50890">
    <property type="entry name" value="PUA"/>
    <property type="match status" value="1"/>
</dbReference>
<feature type="binding site" evidence="6">
    <location>
        <begin position="239"/>
        <end position="245"/>
    </location>
    <ligand>
        <name>S-adenosyl-L-methionine</name>
        <dbReference type="ChEBI" id="CHEBI:59789"/>
    </ligand>
</feature>
<dbReference type="InterPro" id="IPR018314">
    <property type="entry name" value="RsmB/NOL1/NOP2-like_CS"/>
</dbReference>
<evidence type="ECO:0000256" key="2">
    <source>
        <dbReference type="ARBA" id="ARBA00022603"/>
    </source>
</evidence>
<evidence type="ECO:0000313" key="8">
    <source>
        <dbReference type="EMBL" id="EDV97300.1"/>
    </source>
</evidence>
<dbReference type="Gene3D" id="3.40.50.150">
    <property type="entry name" value="Vaccinia Virus protein VP39"/>
    <property type="match status" value="1"/>
</dbReference>
<dbReference type="PhylomeDB" id="B4J3R9"/>
<sequence length="449" mass="49104">MFYPKTPFYGKALLLENEVLKANSTALSRLLPWLCQTPRITTYRINTLRISVADYKAQLQAKLRSQYGQKAPNVYGLDELPEMLCIAPLDVAAEDLPVDDHLKQVIVDTSCGAALLRGAHIFAPGVLAMESNTQLQELVNVYADLPGKCKRGTATRYVCDEKIFLGVGQVQMQRHQLYKNNEKEESSPTGIAVRMQRNISGVPTLGDLSDANGLLQNLPSIVCVRVLGPQPGERILDMCAAPGNKTTHMAELMGDVGTIVALDNSANRLRAMQSKLANYSCIETHQFDATKAWHAAGNGPSSGPPPFASDSFDRILLDAPCSGLGNRPQLCSNVKQAKVLQSYPHIQRNLMAQAVPLLRPGGILVYSTCTITEAECEQLVAWTLRKFPQLRLMDATPKLGAPGLPLHPELSAEQCALLQRFGPSAENRVPNLDTVGFFIAKFQKASELR</sequence>
<evidence type="ECO:0000256" key="5">
    <source>
        <dbReference type="ARBA" id="ARBA00022884"/>
    </source>
</evidence>
<keyword evidence="3 6" id="KW-0808">Transferase</keyword>
<accession>B4J3R9</accession>
<dbReference type="Pfam" id="PF01189">
    <property type="entry name" value="Methyltr_RsmB-F"/>
    <property type="match status" value="1"/>
</dbReference>
<dbReference type="PRINTS" id="PR02008">
    <property type="entry name" value="RCMTFAMILY"/>
</dbReference>
<dbReference type="GO" id="GO:0003723">
    <property type="term" value="F:RNA binding"/>
    <property type="evidence" value="ECO:0007669"/>
    <property type="project" value="UniProtKB-UniRule"/>
</dbReference>
<dbReference type="InterPro" id="IPR002478">
    <property type="entry name" value="PUA"/>
</dbReference>
<evidence type="ECO:0000256" key="4">
    <source>
        <dbReference type="ARBA" id="ARBA00022691"/>
    </source>
</evidence>
<dbReference type="PANTHER" id="PTHR22807">
    <property type="entry name" value="NOP2 YEAST -RELATED NOL1/NOP2/FMU SUN DOMAIN-CONTAINING"/>
    <property type="match status" value="1"/>
</dbReference>
<feature type="binding site" evidence="6">
    <location>
        <position position="263"/>
    </location>
    <ligand>
        <name>S-adenosyl-L-methionine</name>
        <dbReference type="ChEBI" id="CHEBI:59789"/>
    </ligand>
</feature>
<reference evidence="8 9" key="1">
    <citation type="journal article" date="2007" name="Nature">
        <title>Evolution of genes and genomes on the Drosophila phylogeny.</title>
        <authorList>
            <consortium name="Drosophila 12 Genomes Consortium"/>
            <person name="Clark A.G."/>
            <person name="Eisen M.B."/>
            <person name="Smith D.R."/>
            <person name="Bergman C.M."/>
            <person name="Oliver B."/>
            <person name="Markow T.A."/>
            <person name="Kaufman T.C."/>
            <person name="Kellis M."/>
            <person name="Gelbart W."/>
            <person name="Iyer V.N."/>
            <person name="Pollard D.A."/>
            <person name="Sackton T.B."/>
            <person name="Larracuente A.M."/>
            <person name="Singh N.D."/>
            <person name="Abad J.P."/>
            <person name="Abt D.N."/>
            <person name="Adryan B."/>
            <person name="Aguade M."/>
            <person name="Akashi H."/>
            <person name="Anderson W.W."/>
            <person name="Aquadro C.F."/>
            <person name="Ardell D.H."/>
            <person name="Arguello R."/>
            <person name="Artieri C.G."/>
            <person name="Barbash D.A."/>
            <person name="Barker D."/>
            <person name="Barsanti P."/>
            <person name="Batterham P."/>
            <person name="Batzoglou S."/>
            <person name="Begun D."/>
            <person name="Bhutkar A."/>
            <person name="Blanco E."/>
            <person name="Bosak S.A."/>
            <person name="Bradley R.K."/>
            <person name="Brand A.D."/>
            <person name="Brent M.R."/>
            <person name="Brooks A.N."/>
            <person name="Brown R.H."/>
            <person name="Butlin R.K."/>
            <person name="Caggese C."/>
            <person name="Calvi B.R."/>
            <person name="Bernardo de Carvalho A."/>
            <person name="Caspi A."/>
            <person name="Castrezana S."/>
            <person name="Celniker S.E."/>
            <person name="Chang J.L."/>
            <person name="Chapple C."/>
            <person name="Chatterji S."/>
            <person name="Chinwalla A."/>
            <person name="Civetta A."/>
            <person name="Clifton S.W."/>
            <person name="Comeron J.M."/>
            <person name="Costello J.C."/>
            <person name="Coyne J.A."/>
            <person name="Daub J."/>
            <person name="David R.G."/>
            <person name="Delcher A.L."/>
            <person name="Delehaunty K."/>
            <person name="Do C.B."/>
            <person name="Ebling H."/>
            <person name="Edwards K."/>
            <person name="Eickbush T."/>
            <person name="Evans J.D."/>
            <person name="Filipski A."/>
            <person name="Findeiss S."/>
            <person name="Freyhult E."/>
            <person name="Fulton L."/>
            <person name="Fulton R."/>
            <person name="Garcia A.C."/>
            <person name="Gardiner A."/>
            <person name="Garfield D.A."/>
            <person name="Garvin B.E."/>
            <person name="Gibson G."/>
            <person name="Gilbert D."/>
            <person name="Gnerre S."/>
            <person name="Godfrey J."/>
            <person name="Good R."/>
            <person name="Gotea V."/>
            <person name="Gravely B."/>
            <person name="Greenberg A.J."/>
            <person name="Griffiths-Jones S."/>
            <person name="Gross S."/>
            <person name="Guigo R."/>
            <person name="Gustafson E.A."/>
            <person name="Haerty W."/>
            <person name="Hahn M.W."/>
            <person name="Halligan D.L."/>
            <person name="Halpern A.L."/>
            <person name="Halter G.M."/>
            <person name="Han M.V."/>
            <person name="Heger A."/>
            <person name="Hillier L."/>
            <person name="Hinrichs A.S."/>
            <person name="Holmes I."/>
            <person name="Hoskins R.A."/>
            <person name="Hubisz M.J."/>
            <person name="Hultmark D."/>
            <person name="Huntley M.A."/>
            <person name="Jaffe D.B."/>
            <person name="Jagadeeshan S."/>
            <person name="Jeck W.R."/>
            <person name="Johnson J."/>
            <person name="Jones C.D."/>
            <person name="Jordan W.C."/>
            <person name="Karpen G.H."/>
            <person name="Kataoka E."/>
            <person name="Keightley P.D."/>
            <person name="Kheradpour P."/>
            <person name="Kirkness E.F."/>
            <person name="Koerich L.B."/>
            <person name="Kristiansen K."/>
            <person name="Kudrna D."/>
            <person name="Kulathinal R.J."/>
            <person name="Kumar S."/>
            <person name="Kwok R."/>
            <person name="Lander E."/>
            <person name="Langley C.H."/>
            <person name="Lapoint R."/>
            <person name="Lazzaro B.P."/>
            <person name="Lee S.J."/>
            <person name="Levesque L."/>
            <person name="Li R."/>
            <person name="Lin C.F."/>
            <person name="Lin M.F."/>
            <person name="Lindblad-Toh K."/>
            <person name="Llopart A."/>
            <person name="Long M."/>
            <person name="Low L."/>
            <person name="Lozovsky E."/>
            <person name="Lu J."/>
            <person name="Luo M."/>
            <person name="Machado C.A."/>
            <person name="Makalowski W."/>
            <person name="Marzo M."/>
            <person name="Matsuda M."/>
            <person name="Matzkin L."/>
            <person name="McAllister B."/>
            <person name="McBride C.S."/>
            <person name="McKernan B."/>
            <person name="McKernan K."/>
            <person name="Mendez-Lago M."/>
            <person name="Minx P."/>
            <person name="Mollenhauer M.U."/>
            <person name="Montooth K."/>
            <person name="Mount S.M."/>
            <person name="Mu X."/>
            <person name="Myers E."/>
            <person name="Negre B."/>
            <person name="Newfeld S."/>
            <person name="Nielsen R."/>
            <person name="Noor M.A."/>
            <person name="O'Grady P."/>
            <person name="Pachter L."/>
            <person name="Papaceit M."/>
            <person name="Parisi M.J."/>
            <person name="Parisi M."/>
            <person name="Parts L."/>
            <person name="Pedersen J.S."/>
            <person name="Pesole G."/>
            <person name="Phillippy A.M."/>
            <person name="Ponting C.P."/>
            <person name="Pop M."/>
            <person name="Porcelli D."/>
            <person name="Powell J.R."/>
            <person name="Prohaska S."/>
            <person name="Pruitt K."/>
            <person name="Puig M."/>
            <person name="Quesneville H."/>
            <person name="Ram K.R."/>
            <person name="Rand D."/>
            <person name="Rasmussen M.D."/>
            <person name="Reed L.K."/>
            <person name="Reenan R."/>
            <person name="Reily A."/>
            <person name="Remington K.A."/>
            <person name="Rieger T.T."/>
            <person name="Ritchie M.G."/>
            <person name="Robin C."/>
            <person name="Rogers Y.H."/>
            <person name="Rohde C."/>
            <person name="Rozas J."/>
            <person name="Rubenfield M.J."/>
            <person name="Ruiz A."/>
            <person name="Russo S."/>
            <person name="Salzberg S.L."/>
            <person name="Sanchez-Gracia A."/>
            <person name="Saranga D.J."/>
            <person name="Sato H."/>
            <person name="Schaeffer S.W."/>
            <person name="Schatz M.C."/>
            <person name="Schlenke T."/>
            <person name="Schwartz R."/>
            <person name="Segarra C."/>
            <person name="Singh R.S."/>
            <person name="Sirot L."/>
            <person name="Sirota M."/>
            <person name="Sisneros N.B."/>
            <person name="Smith C.D."/>
            <person name="Smith T.F."/>
            <person name="Spieth J."/>
            <person name="Stage D.E."/>
            <person name="Stark A."/>
            <person name="Stephan W."/>
            <person name="Strausberg R.L."/>
            <person name="Strempel S."/>
            <person name="Sturgill D."/>
            <person name="Sutton G."/>
            <person name="Sutton G.G."/>
            <person name="Tao W."/>
            <person name="Teichmann S."/>
            <person name="Tobari Y.N."/>
            <person name="Tomimura Y."/>
            <person name="Tsolas J.M."/>
            <person name="Valente V.L."/>
            <person name="Venter E."/>
            <person name="Venter J.C."/>
            <person name="Vicario S."/>
            <person name="Vieira F.G."/>
            <person name="Vilella A.J."/>
            <person name="Villasante A."/>
            <person name="Walenz B."/>
            <person name="Wang J."/>
            <person name="Wasserman M."/>
            <person name="Watts T."/>
            <person name="Wilson D."/>
            <person name="Wilson R.K."/>
            <person name="Wing R.A."/>
            <person name="Wolfner M.F."/>
            <person name="Wong A."/>
            <person name="Wong G.K."/>
            <person name="Wu C.I."/>
            <person name="Wu G."/>
            <person name="Yamamoto D."/>
            <person name="Yang H.P."/>
            <person name="Yang S.P."/>
            <person name="Yorke J.A."/>
            <person name="Yoshida K."/>
            <person name="Zdobnov E."/>
            <person name="Zhang P."/>
            <person name="Zhang Y."/>
            <person name="Zimin A.V."/>
            <person name="Baldwin J."/>
            <person name="Abdouelleil A."/>
            <person name="Abdulkadir J."/>
            <person name="Abebe A."/>
            <person name="Abera B."/>
            <person name="Abreu J."/>
            <person name="Acer S.C."/>
            <person name="Aftuck L."/>
            <person name="Alexander A."/>
            <person name="An P."/>
            <person name="Anderson E."/>
            <person name="Anderson S."/>
            <person name="Arachi H."/>
            <person name="Azer M."/>
            <person name="Bachantsang P."/>
            <person name="Barry A."/>
            <person name="Bayul T."/>
            <person name="Berlin A."/>
            <person name="Bessette D."/>
            <person name="Bloom T."/>
            <person name="Blye J."/>
            <person name="Boguslavskiy L."/>
            <person name="Bonnet C."/>
            <person name="Boukhgalter B."/>
            <person name="Bourzgui I."/>
            <person name="Brown A."/>
            <person name="Cahill P."/>
            <person name="Channer S."/>
            <person name="Cheshatsang Y."/>
            <person name="Chuda L."/>
            <person name="Citroen M."/>
            <person name="Collymore A."/>
            <person name="Cooke P."/>
            <person name="Costello M."/>
            <person name="D'Aco K."/>
            <person name="Daza R."/>
            <person name="De Haan G."/>
            <person name="DeGray S."/>
            <person name="DeMaso C."/>
            <person name="Dhargay N."/>
            <person name="Dooley K."/>
            <person name="Dooley E."/>
            <person name="Doricent M."/>
            <person name="Dorje P."/>
            <person name="Dorjee K."/>
            <person name="Dupes A."/>
            <person name="Elong R."/>
            <person name="Falk J."/>
            <person name="Farina A."/>
            <person name="Faro S."/>
            <person name="Ferguson D."/>
            <person name="Fisher S."/>
            <person name="Foley C.D."/>
            <person name="Franke A."/>
            <person name="Friedrich D."/>
            <person name="Gadbois L."/>
            <person name="Gearin G."/>
            <person name="Gearin C.R."/>
            <person name="Giannoukos G."/>
            <person name="Goode T."/>
            <person name="Graham J."/>
            <person name="Grandbois E."/>
            <person name="Grewal S."/>
            <person name="Gyaltsen K."/>
            <person name="Hafez N."/>
            <person name="Hagos B."/>
            <person name="Hall J."/>
            <person name="Henson C."/>
            <person name="Hollinger A."/>
            <person name="Honan T."/>
            <person name="Huard M.D."/>
            <person name="Hughes L."/>
            <person name="Hurhula B."/>
            <person name="Husby M.E."/>
            <person name="Kamat A."/>
            <person name="Kanga B."/>
            <person name="Kashin S."/>
            <person name="Khazanovich D."/>
            <person name="Kisner P."/>
            <person name="Lance K."/>
            <person name="Lara M."/>
            <person name="Lee W."/>
            <person name="Lennon N."/>
            <person name="Letendre F."/>
            <person name="LeVine R."/>
            <person name="Lipovsky A."/>
            <person name="Liu X."/>
            <person name="Liu J."/>
            <person name="Liu S."/>
            <person name="Lokyitsang T."/>
            <person name="Lokyitsang Y."/>
            <person name="Lubonja R."/>
            <person name="Lui A."/>
            <person name="MacDonald P."/>
            <person name="Magnisalis V."/>
            <person name="Maru K."/>
            <person name="Matthews C."/>
            <person name="McCusker W."/>
            <person name="McDonough S."/>
            <person name="Mehta T."/>
            <person name="Meldrim J."/>
            <person name="Meneus L."/>
            <person name="Mihai O."/>
            <person name="Mihalev A."/>
            <person name="Mihova T."/>
            <person name="Mittelman R."/>
            <person name="Mlenga V."/>
            <person name="Montmayeur A."/>
            <person name="Mulrain L."/>
            <person name="Navidi A."/>
            <person name="Naylor J."/>
            <person name="Negash T."/>
            <person name="Nguyen T."/>
            <person name="Nguyen N."/>
            <person name="Nicol R."/>
            <person name="Norbu C."/>
            <person name="Norbu N."/>
            <person name="Novod N."/>
            <person name="O'Neill B."/>
            <person name="Osman S."/>
            <person name="Markiewicz E."/>
            <person name="Oyono O.L."/>
            <person name="Patti C."/>
            <person name="Phunkhang P."/>
            <person name="Pierre F."/>
            <person name="Priest M."/>
            <person name="Raghuraman S."/>
            <person name="Rege F."/>
            <person name="Reyes R."/>
            <person name="Rise C."/>
            <person name="Rogov P."/>
            <person name="Ross K."/>
            <person name="Ryan E."/>
            <person name="Settipalli S."/>
            <person name="Shea T."/>
            <person name="Sherpa N."/>
            <person name="Shi L."/>
            <person name="Shih D."/>
            <person name="Sparrow T."/>
            <person name="Spaulding J."/>
            <person name="Stalker J."/>
            <person name="Stange-Thomann N."/>
            <person name="Stavropoulos S."/>
            <person name="Stone C."/>
            <person name="Strader C."/>
            <person name="Tesfaye S."/>
            <person name="Thomson T."/>
            <person name="Thoulutsang Y."/>
            <person name="Thoulutsang D."/>
            <person name="Topham K."/>
            <person name="Topping I."/>
            <person name="Tsamla T."/>
            <person name="Vassiliev H."/>
            <person name="Vo A."/>
            <person name="Wangchuk T."/>
            <person name="Wangdi T."/>
            <person name="Weiand M."/>
            <person name="Wilkinson J."/>
            <person name="Wilson A."/>
            <person name="Yadav S."/>
            <person name="Young G."/>
            <person name="Yu Q."/>
            <person name="Zembek L."/>
            <person name="Zhong D."/>
            <person name="Zimmer A."/>
            <person name="Zwirko Z."/>
            <person name="Jaffe D.B."/>
            <person name="Alvarez P."/>
            <person name="Brockman W."/>
            <person name="Butler J."/>
            <person name="Chin C."/>
            <person name="Gnerre S."/>
            <person name="Grabherr M."/>
            <person name="Kleber M."/>
            <person name="Mauceli E."/>
            <person name="MacCallum I."/>
        </authorList>
    </citation>
    <scope>NUCLEOTIDE SEQUENCE [LARGE SCALE GENOMIC DNA]</scope>
    <source>
        <strain evidence="9">Tucson 15287-2541.00</strain>
    </source>
</reference>
<dbReference type="SMART" id="SM00359">
    <property type="entry name" value="PUA"/>
    <property type="match status" value="1"/>
</dbReference>
<organism evidence="9">
    <name type="scientific">Drosophila grimshawi</name>
    <name type="common">Hawaiian fruit fly</name>
    <name type="synonym">Idiomyia grimshawi</name>
    <dbReference type="NCBI Taxonomy" id="7222"/>
    <lineage>
        <taxon>Eukaryota</taxon>
        <taxon>Metazoa</taxon>
        <taxon>Ecdysozoa</taxon>
        <taxon>Arthropoda</taxon>
        <taxon>Hexapoda</taxon>
        <taxon>Insecta</taxon>
        <taxon>Pterygota</taxon>
        <taxon>Neoptera</taxon>
        <taxon>Endopterygota</taxon>
        <taxon>Diptera</taxon>
        <taxon>Brachycera</taxon>
        <taxon>Muscomorpha</taxon>
        <taxon>Ephydroidea</taxon>
        <taxon>Drosophilidae</taxon>
        <taxon>Drosophila</taxon>
        <taxon>Hawaiian Drosophila</taxon>
    </lineage>
</organism>
<dbReference type="OMA" id="YQGAMLY"/>
<dbReference type="CDD" id="cd02440">
    <property type="entry name" value="AdoMet_MTases"/>
    <property type="match status" value="1"/>
</dbReference>
<evidence type="ECO:0000256" key="1">
    <source>
        <dbReference type="ARBA" id="ARBA00007494"/>
    </source>
</evidence>
<feature type="binding site" evidence="6">
    <location>
        <position position="288"/>
    </location>
    <ligand>
        <name>S-adenosyl-L-methionine</name>
        <dbReference type="ChEBI" id="CHEBI:59789"/>
    </ligand>
</feature>
<dbReference type="Proteomes" id="UP000001070">
    <property type="component" value="Unassembled WGS sequence"/>
</dbReference>
<keyword evidence="9" id="KW-1185">Reference proteome</keyword>
<dbReference type="eggNOG" id="KOG1122">
    <property type="taxonomic scope" value="Eukaryota"/>
</dbReference>
<dbReference type="KEGG" id="dgr:6557439"/>
<dbReference type="SUPFAM" id="SSF53335">
    <property type="entry name" value="S-adenosyl-L-methionine-dependent methyltransferases"/>
    <property type="match status" value="1"/>
</dbReference>
<feature type="active site" description="Nucleophile" evidence="6">
    <location>
        <position position="369"/>
    </location>
</feature>
<dbReference type="CDD" id="cd21150">
    <property type="entry name" value="PUA_NSun6-like"/>
    <property type="match status" value="1"/>
</dbReference>
<evidence type="ECO:0000259" key="7">
    <source>
        <dbReference type="PROSITE" id="PS51686"/>
    </source>
</evidence>
<dbReference type="PROSITE" id="PS51686">
    <property type="entry name" value="SAM_MT_RSMB_NOP"/>
    <property type="match status" value="1"/>
</dbReference>
<feature type="domain" description="SAM-dependent MTase RsmB/NOP-type" evidence="7">
    <location>
        <begin position="138"/>
        <end position="445"/>
    </location>
</feature>
<proteinExistence type="inferred from homology"/>
<dbReference type="InterPro" id="IPR015947">
    <property type="entry name" value="PUA-like_sf"/>
</dbReference>
<dbReference type="GO" id="GO:0008173">
    <property type="term" value="F:RNA methyltransferase activity"/>
    <property type="evidence" value="ECO:0007669"/>
    <property type="project" value="InterPro"/>
</dbReference>
<dbReference type="EMBL" id="CH916366">
    <property type="protein sequence ID" value="EDV97300.1"/>
    <property type="molecule type" value="Genomic_DNA"/>
</dbReference>
<dbReference type="InterPro" id="IPR036974">
    <property type="entry name" value="PUA_sf"/>
</dbReference>
<dbReference type="SMR" id="B4J3R9"/>
<dbReference type="InterPro" id="IPR023267">
    <property type="entry name" value="RCMT"/>
</dbReference>
<evidence type="ECO:0000256" key="6">
    <source>
        <dbReference type="PROSITE-ProRule" id="PRU01023"/>
    </source>
</evidence>
<gene>
    <name evidence="8" type="primary">Dgri\GH16775</name>
    <name evidence="8" type="ORF">Dgri_GH16775</name>
</gene>
<dbReference type="SUPFAM" id="SSF88697">
    <property type="entry name" value="PUA domain-like"/>
    <property type="match status" value="1"/>
</dbReference>
<dbReference type="Gene3D" id="2.30.130.10">
    <property type="entry name" value="PUA domain"/>
    <property type="match status" value="1"/>
</dbReference>
<dbReference type="GO" id="GO:0001510">
    <property type="term" value="P:RNA methylation"/>
    <property type="evidence" value="ECO:0007669"/>
    <property type="project" value="InterPro"/>
</dbReference>
<keyword evidence="4 6" id="KW-0949">S-adenosyl-L-methionine</keyword>
<feature type="binding site" evidence="6">
    <location>
        <position position="318"/>
    </location>
    <ligand>
        <name>S-adenosyl-L-methionine</name>
        <dbReference type="ChEBI" id="CHEBI:59789"/>
    </ligand>
</feature>
<dbReference type="PROSITE" id="PS01153">
    <property type="entry name" value="NOL1_NOP2_SUN"/>
    <property type="match status" value="1"/>
</dbReference>
<evidence type="ECO:0000313" key="9">
    <source>
        <dbReference type="Proteomes" id="UP000001070"/>
    </source>
</evidence>
<dbReference type="AlphaFoldDB" id="B4J3R9"/>
<dbReference type="InParanoid" id="B4J3R9"/>